<keyword evidence="3" id="KW-1185">Reference proteome</keyword>
<evidence type="ECO:0000259" key="1">
    <source>
        <dbReference type="PROSITE" id="PS51186"/>
    </source>
</evidence>
<dbReference type="EMBL" id="BMJW01000002">
    <property type="protein sequence ID" value="GGG98314.1"/>
    <property type="molecule type" value="Genomic_DNA"/>
</dbReference>
<dbReference type="InterPro" id="IPR000182">
    <property type="entry name" value="GNAT_dom"/>
</dbReference>
<accession>A0A917MDY9</accession>
<protein>
    <recommendedName>
        <fullName evidence="1">N-acetyltransferase domain-containing protein</fullName>
    </recommendedName>
</protein>
<comment type="caution">
    <text evidence="2">The sequence shown here is derived from an EMBL/GenBank/DDBJ whole genome shotgun (WGS) entry which is preliminary data.</text>
</comment>
<dbReference type="PROSITE" id="PS51186">
    <property type="entry name" value="GNAT"/>
    <property type="match status" value="1"/>
</dbReference>
<dbReference type="RefSeq" id="WP_188598754.1">
    <property type="nucleotide sequence ID" value="NZ_BMJW01000002.1"/>
</dbReference>
<proteinExistence type="predicted"/>
<sequence length="149" mass="17592">MKLQNGTQQASLFFKLLPLDWQESLVPNWDFYKNKGAQIWLLSNKDDICAGGILFKAAAPEMDIFKSTAQHWFDLGYLYIAYVWVPVRHRDKGYGSQWIQAVLQQFPKQGFWLTTEEKGLRNFYEKNHFKYLESLQAAEIEEELFVYQP</sequence>
<dbReference type="SUPFAM" id="SSF55729">
    <property type="entry name" value="Acyl-CoA N-acyltransferases (Nat)"/>
    <property type="match status" value="1"/>
</dbReference>
<dbReference type="Proteomes" id="UP000633278">
    <property type="component" value="Unassembled WGS sequence"/>
</dbReference>
<evidence type="ECO:0000313" key="3">
    <source>
        <dbReference type="Proteomes" id="UP000633278"/>
    </source>
</evidence>
<reference evidence="2" key="1">
    <citation type="journal article" date="2014" name="Int. J. Syst. Evol. Microbiol.">
        <title>Complete genome sequence of Corynebacterium casei LMG S-19264T (=DSM 44701T), isolated from a smear-ripened cheese.</title>
        <authorList>
            <consortium name="US DOE Joint Genome Institute (JGI-PGF)"/>
            <person name="Walter F."/>
            <person name="Albersmeier A."/>
            <person name="Kalinowski J."/>
            <person name="Ruckert C."/>
        </authorList>
    </citation>
    <scope>NUCLEOTIDE SEQUENCE</scope>
    <source>
        <strain evidence="2">CGMCC 1.15763</strain>
    </source>
</reference>
<feature type="domain" description="N-acetyltransferase" evidence="1">
    <location>
        <begin position="1"/>
        <end position="149"/>
    </location>
</feature>
<gene>
    <name evidence="2" type="ORF">GCM10011416_15510</name>
</gene>
<reference evidence="2" key="2">
    <citation type="submission" date="2020-09" db="EMBL/GenBank/DDBJ databases">
        <authorList>
            <person name="Sun Q."/>
            <person name="Zhou Y."/>
        </authorList>
    </citation>
    <scope>NUCLEOTIDE SEQUENCE</scope>
    <source>
        <strain evidence="2">CGMCC 1.15763</strain>
    </source>
</reference>
<dbReference type="AlphaFoldDB" id="A0A917MDY9"/>
<evidence type="ECO:0000313" key="2">
    <source>
        <dbReference type="EMBL" id="GGG98314.1"/>
    </source>
</evidence>
<dbReference type="Gene3D" id="3.40.630.30">
    <property type="match status" value="1"/>
</dbReference>
<dbReference type="GO" id="GO:0016747">
    <property type="term" value="F:acyltransferase activity, transferring groups other than amino-acyl groups"/>
    <property type="evidence" value="ECO:0007669"/>
    <property type="project" value="InterPro"/>
</dbReference>
<dbReference type="Pfam" id="PF00583">
    <property type="entry name" value="Acetyltransf_1"/>
    <property type="match status" value="1"/>
</dbReference>
<name>A0A917MDY9_9FLAO</name>
<dbReference type="InterPro" id="IPR016181">
    <property type="entry name" value="Acyl_CoA_acyltransferase"/>
</dbReference>
<organism evidence="2 3">
    <name type="scientific">Polaribacter pacificus</name>
    <dbReference type="NCBI Taxonomy" id="1775173"/>
    <lineage>
        <taxon>Bacteria</taxon>
        <taxon>Pseudomonadati</taxon>
        <taxon>Bacteroidota</taxon>
        <taxon>Flavobacteriia</taxon>
        <taxon>Flavobacteriales</taxon>
        <taxon>Flavobacteriaceae</taxon>
    </lineage>
</organism>